<evidence type="ECO:0000313" key="2">
    <source>
        <dbReference type="EMBL" id="KAL0957413.1"/>
    </source>
</evidence>
<reference evidence="3" key="1">
    <citation type="submission" date="2024-06" db="EMBL/GenBank/DDBJ databases">
        <title>Multi-omics analyses provide insights into the biosynthesis of the anticancer antibiotic pleurotin in Hohenbuehelia grisea.</title>
        <authorList>
            <person name="Weaver J.A."/>
            <person name="Alberti F."/>
        </authorList>
    </citation>
    <scope>NUCLEOTIDE SEQUENCE [LARGE SCALE GENOMIC DNA]</scope>
    <source>
        <strain evidence="3">T-177</strain>
    </source>
</reference>
<dbReference type="InterPro" id="IPR012337">
    <property type="entry name" value="RNaseH-like_sf"/>
</dbReference>
<comment type="caution">
    <text evidence="2">The sequence shown here is derived from an EMBL/GenBank/DDBJ whole genome shotgun (WGS) entry which is preliminary data.</text>
</comment>
<gene>
    <name evidence="2" type="ORF">HGRIS_001213</name>
</gene>
<dbReference type="SUPFAM" id="SSF53098">
    <property type="entry name" value="Ribonuclease H-like"/>
    <property type="match status" value="1"/>
</dbReference>
<evidence type="ECO:0000259" key="1">
    <source>
        <dbReference type="Pfam" id="PF05699"/>
    </source>
</evidence>
<dbReference type="EMBL" id="JASNQZ010000005">
    <property type="protein sequence ID" value="KAL0957413.1"/>
    <property type="molecule type" value="Genomic_DNA"/>
</dbReference>
<accession>A0ABR3JQ50</accession>
<keyword evidence="3" id="KW-1185">Reference proteome</keyword>
<sequence>MNFMRRYEQKERVDIDHLLKLPQEDFVSCDPVQWWAKRQSQFYDVYPLARDILAIPGSAVEPERIFPLGATQFRFVEQVLIPLGLGCWLNRGVVSALHRSVLMAFVLFS</sequence>
<dbReference type="InterPro" id="IPR008906">
    <property type="entry name" value="HATC_C_dom"/>
</dbReference>
<dbReference type="Proteomes" id="UP001556367">
    <property type="component" value="Unassembled WGS sequence"/>
</dbReference>
<evidence type="ECO:0000313" key="3">
    <source>
        <dbReference type="Proteomes" id="UP001556367"/>
    </source>
</evidence>
<feature type="domain" description="HAT C-terminal dimerisation" evidence="1">
    <location>
        <begin position="16"/>
        <end position="68"/>
    </location>
</feature>
<proteinExistence type="predicted"/>
<protein>
    <recommendedName>
        <fullName evidence="1">HAT C-terminal dimerisation domain-containing protein</fullName>
    </recommendedName>
</protein>
<dbReference type="Pfam" id="PF05699">
    <property type="entry name" value="Dimer_Tnp_hAT"/>
    <property type="match status" value="1"/>
</dbReference>
<name>A0ABR3JQ50_9AGAR</name>
<organism evidence="2 3">
    <name type="scientific">Hohenbuehelia grisea</name>
    <dbReference type="NCBI Taxonomy" id="104357"/>
    <lineage>
        <taxon>Eukaryota</taxon>
        <taxon>Fungi</taxon>
        <taxon>Dikarya</taxon>
        <taxon>Basidiomycota</taxon>
        <taxon>Agaricomycotina</taxon>
        <taxon>Agaricomycetes</taxon>
        <taxon>Agaricomycetidae</taxon>
        <taxon>Agaricales</taxon>
        <taxon>Pleurotineae</taxon>
        <taxon>Pleurotaceae</taxon>
        <taxon>Hohenbuehelia</taxon>
    </lineage>
</organism>